<evidence type="ECO:0000256" key="5">
    <source>
        <dbReference type="ARBA" id="ARBA00022982"/>
    </source>
</evidence>
<dbReference type="eggNOG" id="COG1139">
    <property type="taxonomic scope" value="Bacteria"/>
</dbReference>
<dbReference type="InterPro" id="IPR017900">
    <property type="entry name" value="4Fe4S_Fe_S_CS"/>
</dbReference>
<name>B9L6H1_NAUPA</name>
<keyword evidence="1" id="KW-0813">Transport</keyword>
<dbReference type="AlphaFoldDB" id="B9L6H1"/>
<dbReference type="InterPro" id="IPR024185">
    <property type="entry name" value="FTHF_cligase-like_sf"/>
</dbReference>
<evidence type="ECO:0000313" key="10">
    <source>
        <dbReference type="Proteomes" id="UP000000448"/>
    </source>
</evidence>
<dbReference type="HOGENOM" id="CLU_027059_2_0_7"/>
<feature type="domain" description="4Fe-4S ferredoxin-type" evidence="8">
    <location>
        <begin position="330"/>
        <end position="360"/>
    </location>
</feature>
<dbReference type="KEGG" id="nam:NAMH_1571"/>
<sequence>MKHYELAVKFYKQKGPRHDKSLWAIRQKRDKAIKEVKEWEELRNKASGIKDYVIENLHSLVDEFIKNAENAGIEVVFAKNAKEHNETVLRYLKEINAKKVVKSKSMLTEECGLNVYLHDNGIEVIDTDLGERIVQLRGEKPSHIVLPAIHTTKEDVAEILNETNTDPTYLTHKMRALLRKEFLSADAGLSGANFLVADKGWAVVCTNEGNADLGAVLPPLHIISVGIEKIVPNMKDLGVFLRMLARNATGQKITTYTSIFGKKDNGKRVIILVDNGRFERLKSQFKETLKCIRCSACLTTCPVFRRSGGHSYRYVIPGPIGSLLAPLTDKEEYSDLPFACTLCGSCETVCPVKIPFTKQLVNMRHYVKSMDNEQWSMENAGMKLAEKAMHSPKMFKLFSTILRLTPKPLLESVAKEWSRYKALPAIPKERFIK</sequence>
<dbReference type="Gene3D" id="3.40.50.10420">
    <property type="entry name" value="NagB/RpiA/CoA transferase-like"/>
    <property type="match status" value="1"/>
</dbReference>
<evidence type="ECO:0000256" key="6">
    <source>
        <dbReference type="ARBA" id="ARBA00023004"/>
    </source>
</evidence>
<dbReference type="GO" id="GO:0006089">
    <property type="term" value="P:lactate metabolic process"/>
    <property type="evidence" value="ECO:0007669"/>
    <property type="project" value="InterPro"/>
</dbReference>
<dbReference type="InterPro" id="IPR009051">
    <property type="entry name" value="Helical_ferredxn"/>
</dbReference>
<organism evidence="9 10">
    <name type="scientific">Nautilia profundicola (strain ATCC BAA-1463 / DSM 18972 / AmH)</name>
    <dbReference type="NCBI Taxonomy" id="598659"/>
    <lineage>
        <taxon>Bacteria</taxon>
        <taxon>Pseudomonadati</taxon>
        <taxon>Campylobacterota</taxon>
        <taxon>Epsilonproteobacteria</taxon>
        <taxon>Nautiliales</taxon>
        <taxon>Nautiliaceae</taxon>
        <taxon>Nautilia</taxon>
    </lineage>
</organism>
<dbReference type="PANTHER" id="PTHR47153:SF2">
    <property type="entry name" value="LACTATE UTILIZATION PROTEIN B"/>
    <property type="match status" value="1"/>
</dbReference>
<dbReference type="InterPro" id="IPR017896">
    <property type="entry name" value="4Fe4S_Fe-S-bd"/>
</dbReference>
<keyword evidence="5" id="KW-0249">Electron transport</keyword>
<evidence type="ECO:0000256" key="2">
    <source>
        <dbReference type="ARBA" id="ARBA00022485"/>
    </source>
</evidence>
<dbReference type="Gene3D" id="1.10.1060.10">
    <property type="entry name" value="Alpha-helical ferredoxin"/>
    <property type="match status" value="1"/>
</dbReference>
<keyword evidence="4" id="KW-0677">Repeat</keyword>
<protein>
    <submittedName>
        <fullName evidence="9">Electron transport protein</fullName>
    </submittedName>
</protein>
<reference evidence="9 10" key="1">
    <citation type="journal article" date="2009" name="PLoS Genet.">
        <title>Adaptations to submarine hydrothermal environments exemplified by the genome of Nautilia profundicola.</title>
        <authorList>
            <person name="Campbell B.J."/>
            <person name="Smith J.L."/>
            <person name="Hanson T.E."/>
            <person name="Klotz M.G."/>
            <person name="Stein L.Y."/>
            <person name="Lee C.K."/>
            <person name="Wu D."/>
            <person name="Robinson J.M."/>
            <person name="Khouri H.M."/>
            <person name="Eisen J.A."/>
            <person name="Cary S.C."/>
        </authorList>
    </citation>
    <scope>NUCLEOTIDE SEQUENCE [LARGE SCALE GENOMIC DNA]</scope>
    <source>
        <strain evidence="10">ATCC BAA-1463 / DSM 18972 / AmH</strain>
    </source>
</reference>
<evidence type="ECO:0000256" key="4">
    <source>
        <dbReference type="ARBA" id="ARBA00022737"/>
    </source>
</evidence>
<dbReference type="RefSeq" id="WP_012663846.1">
    <property type="nucleotide sequence ID" value="NC_012115.1"/>
</dbReference>
<dbReference type="GO" id="GO:0046872">
    <property type="term" value="F:metal ion binding"/>
    <property type="evidence" value="ECO:0007669"/>
    <property type="project" value="UniProtKB-KW"/>
</dbReference>
<dbReference type="InterPro" id="IPR004452">
    <property type="entry name" value="LutB/LldF"/>
</dbReference>
<dbReference type="Pfam" id="PF02589">
    <property type="entry name" value="LUD_dom"/>
    <property type="match status" value="1"/>
</dbReference>
<evidence type="ECO:0000313" key="9">
    <source>
        <dbReference type="EMBL" id="ACM92475.1"/>
    </source>
</evidence>
<evidence type="ECO:0000256" key="7">
    <source>
        <dbReference type="ARBA" id="ARBA00023014"/>
    </source>
</evidence>
<keyword evidence="10" id="KW-1185">Reference proteome</keyword>
<dbReference type="InterPro" id="IPR037171">
    <property type="entry name" value="NagB/RpiA_transferase-like"/>
</dbReference>
<keyword evidence="3" id="KW-0479">Metal-binding</keyword>
<feature type="domain" description="4Fe-4S ferredoxin-type" evidence="8">
    <location>
        <begin position="281"/>
        <end position="309"/>
    </location>
</feature>
<dbReference type="STRING" id="598659.NAMH_1571"/>
<dbReference type="InterPro" id="IPR003741">
    <property type="entry name" value="LUD_dom"/>
</dbReference>
<dbReference type="SUPFAM" id="SSF46548">
    <property type="entry name" value="alpha-helical ferredoxin"/>
    <property type="match status" value="1"/>
</dbReference>
<dbReference type="Proteomes" id="UP000000448">
    <property type="component" value="Chromosome"/>
</dbReference>
<dbReference type="Pfam" id="PF13183">
    <property type="entry name" value="Fer4_8"/>
    <property type="match status" value="1"/>
</dbReference>
<keyword evidence="7" id="KW-0411">Iron-sulfur</keyword>
<keyword evidence="6" id="KW-0408">Iron</keyword>
<accession>B9L6H1</accession>
<evidence type="ECO:0000256" key="1">
    <source>
        <dbReference type="ARBA" id="ARBA00022448"/>
    </source>
</evidence>
<keyword evidence="2" id="KW-0004">4Fe-4S</keyword>
<dbReference type="SUPFAM" id="SSF100950">
    <property type="entry name" value="NagB/RpiA/CoA transferase-like"/>
    <property type="match status" value="1"/>
</dbReference>
<dbReference type="PROSITE" id="PS51379">
    <property type="entry name" value="4FE4S_FER_2"/>
    <property type="match status" value="2"/>
</dbReference>
<gene>
    <name evidence="9" type="ordered locus">NAMH_1571</name>
</gene>
<dbReference type="PANTHER" id="PTHR47153">
    <property type="entry name" value="LACTATE UTILIZATION PROTEIN B"/>
    <property type="match status" value="1"/>
</dbReference>
<evidence type="ECO:0000259" key="8">
    <source>
        <dbReference type="PROSITE" id="PS51379"/>
    </source>
</evidence>
<dbReference type="PROSITE" id="PS00198">
    <property type="entry name" value="4FE4S_FER_1"/>
    <property type="match status" value="2"/>
</dbReference>
<evidence type="ECO:0000256" key="3">
    <source>
        <dbReference type="ARBA" id="ARBA00022723"/>
    </source>
</evidence>
<proteinExistence type="predicted"/>
<dbReference type="EMBL" id="CP001279">
    <property type="protein sequence ID" value="ACM92475.1"/>
    <property type="molecule type" value="Genomic_DNA"/>
</dbReference>
<dbReference type="GO" id="GO:0051539">
    <property type="term" value="F:4 iron, 4 sulfur cluster binding"/>
    <property type="evidence" value="ECO:0007669"/>
    <property type="project" value="UniProtKB-KW"/>
</dbReference>
<dbReference type="OrthoDB" id="5289041at2"/>